<evidence type="ECO:0000313" key="1">
    <source>
        <dbReference type="EMBL" id="QVL35513.1"/>
    </source>
</evidence>
<evidence type="ECO:0000313" key="2">
    <source>
        <dbReference type="Proteomes" id="UP000682204"/>
    </source>
</evidence>
<keyword evidence="2" id="KW-1185">Reference proteome</keyword>
<sequence>MIAEKVISGGLWKSSRKTPEATISARLYSDIKKKGEASAFVKVSPQTFSLRDSSMEATNCASAPTLVEEASKPKYASKVFSLTYHAKNCPKKSNSKNPTHYCPDYLENLI</sequence>
<dbReference type="EMBL" id="CP074691">
    <property type="protein sequence ID" value="QVL35513.1"/>
    <property type="molecule type" value="Genomic_DNA"/>
</dbReference>
<gene>
    <name evidence="1" type="ORF">KIH16_09990</name>
</gene>
<protein>
    <submittedName>
        <fullName evidence="1">Winged helix-turn-helix domain-containing protein</fullName>
    </submittedName>
</protein>
<name>A0ACD1DTN5_9BACT</name>
<organism evidence="1 2">
    <name type="scientific">Aminirod propionatiphilus</name>
    <dbReference type="NCBI Taxonomy" id="3415223"/>
    <lineage>
        <taxon>Bacteria</taxon>
        <taxon>Thermotogati</taxon>
        <taxon>Synergistota</taxon>
        <taxon>Synergistia</taxon>
        <taxon>Synergistales</taxon>
        <taxon>Aminiphilaceae</taxon>
        <taxon>Aminirod</taxon>
    </lineage>
</organism>
<proteinExistence type="predicted"/>
<reference evidence="1" key="1">
    <citation type="submission" date="2021-05" db="EMBL/GenBank/DDBJ databases">
        <title>An isolated secondary fermenter in methanogenic hydrocarbon-degrading communities.</title>
        <authorList>
            <person name="Liu Y.-F."/>
            <person name="Liu Z.-l."/>
        </authorList>
    </citation>
    <scope>NUCLEOTIDE SEQUENCE</scope>
    <source>
        <strain evidence="1">L-13</strain>
    </source>
</reference>
<dbReference type="Proteomes" id="UP000682204">
    <property type="component" value="Chromosome"/>
</dbReference>
<accession>A0ACD1DTN5</accession>